<evidence type="ECO:0000256" key="3">
    <source>
        <dbReference type="ARBA" id="ARBA00022692"/>
    </source>
</evidence>
<keyword evidence="5 6" id="KW-0472">Membrane</keyword>
<accession>A0ABS3Z985</accession>
<gene>
    <name evidence="8" type="ORF">H9C73_03790</name>
</gene>
<comment type="subcellular location">
    <subcellularLocation>
        <location evidence="1">Cell membrane</location>
        <topology evidence="1">Multi-pass membrane protein</topology>
    </subcellularLocation>
</comment>
<dbReference type="InterPro" id="IPR007895">
    <property type="entry name" value="MASE1"/>
</dbReference>
<name>A0ABS3Z985_9GAMM</name>
<evidence type="ECO:0000256" key="1">
    <source>
        <dbReference type="ARBA" id="ARBA00004651"/>
    </source>
</evidence>
<evidence type="ECO:0000256" key="2">
    <source>
        <dbReference type="ARBA" id="ARBA00022475"/>
    </source>
</evidence>
<protein>
    <submittedName>
        <fullName evidence="8">MASE1 domain-containing protein</fullName>
    </submittedName>
</protein>
<reference evidence="8 9" key="1">
    <citation type="submission" date="2020-09" db="EMBL/GenBank/DDBJ databases">
        <authorList>
            <person name="Tanuku N.R.S."/>
        </authorList>
    </citation>
    <scope>NUCLEOTIDE SEQUENCE [LARGE SCALE GENOMIC DNA]</scope>
    <source>
        <strain evidence="8 9">AK62</strain>
    </source>
</reference>
<dbReference type="RefSeq" id="WP_209286465.1">
    <property type="nucleotide sequence ID" value="NZ_JACVEW010000004.1"/>
</dbReference>
<proteinExistence type="predicted"/>
<evidence type="ECO:0000256" key="4">
    <source>
        <dbReference type="ARBA" id="ARBA00022989"/>
    </source>
</evidence>
<dbReference type="Pfam" id="PF05231">
    <property type="entry name" value="MASE1"/>
    <property type="match status" value="1"/>
</dbReference>
<keyword evidence="3 6" id="KW-0812">Transmembrane</keyword>
<evidence type="ECO:0000313" key="8">
    <source>
        <dbReference type="EMBL" id="MBP0047848.1"/>
    </source>
</evidence>
<keyword evidence="2" id="KW-1003">Cell membrane</keyword>
<evidence type="ECO:0000313" key="9">
    <source>
        <dbReference type="Proteomes" id="UP000810171"/>
    </source>
</evidence>
<feature type="transmembrane region" description="Helical" evidence="6">
    <location>
        <begin position="46"/>
        <end position="67"/>
    </location>
</feature>
<organism evidence="8 9">
    <name type="scientific">Marinobacterium alkalitolerans</name>
    <dbReference type="NCBI Taxonomy" id="1542925"/>
    <lineage>
        <taxon>Bacteria</taxon>
        <taxon>Pseudomonadati</taxon>
        <taxon>Pseudomonadota</taxon>
        <taxon>Gammaproteobacteria</taxon>
        <taxon>Oceanospirillales</taxon>
        <taxon>Oceanospirillaceae</taxon>
        <taxon>Marinobacterium</taxon>
    </lineage>
</organism>
<feature type="transmembrane region" description="Helical" evidence="6">
    <location>
        <begin position="116"/>
        <end position="139"/>
    </location>
</feature>
<feature type="transmembrane region" description="Helical" evidence="6">
    <location>
        <begin position="73"/>
        <end position="95"/>
    </location>
</feature>
<feature type="domain" description="MASE1" evidence="7">
    <location>
        <begin position="15"/>
        <end position="139"/>
    </location>
</feature>
<keyword evidence="9" id="KW-1185">Reference proteome</keyword>
<keyword evidence="4 6" id="KW-1133">Transmembrane helix</keyword>
<evidence type="ECO:0000256" key="5">
    <source>
        <dbReference type="ARBA" id="ARBA00023136"/>
    </source>
</evidence>
<comment type="caution">
    <text evidence="8">The sequence shown here is derived from an EMBL/GenBank/DDBJ whole genome shotgun (WGS) entry which is preliminary data.</text>
</comment>
<dbReference type="EMBL" id="JACVEW010000004">
    <property type="protein sequence ID" value="MBP0047848.1"/>
    <property type="molecule type" value="Genomic_DNA"/>
</dbReference>
<evidence type="ECO:0000259" key="7">
    <source>
        <dbReference type="Pfam" id="PF05231"/>
    </source>
</evidence>
<sequence length="147" mass="16040">MIPANTTRTWLFRAVLVFVSYFLTGLAGLSVPFIETHITLIWAPTGIALAALLRWGGSLWLAIWLGAMGVNLWIGSPLLLAAAIACGNTLGPVLAAWLLRRKGFDQRLHNRRDLQLYLSVGVIGGMTISASNGVLQLWLAGWRAECR</sequence>
<feature type="transmembrane region" description="Helical" evidence="6">
    <location>
        <begin position="12"/>
        <end position="34"/>
    </location>
</feature>
<dbReference type="Proteomes" id="UP000810171">
    <property type="component" value="Unassembled WGS sequence"/>
</dbReference>
<evidence type="ECO:0000256" key="6">
    <source>
        <dbReference type="SAM" id="Phobius"/>
    </source>
</evidence>